<dbReference type="EMBL" id="PQXL01000213">
    <property type="protein sequence ID" value="THV49069.1"/>
    <property type="molecule type" value="Genomic_DNA"/>
</dbReference>
<sequence length="338" mass="36192">MSTTDDELMSLEELERLMDEQEMNNTMATPASASTTIAPSTITTIATATTSENVSEASNERISDATLLKELYKDQQTPTLPANTSGAKMSKRSGIQARKRKAKSVQKLSKIPVYITENREAHQIYSMERVPWTDQRDKEHNSAYFDDATLAKQAVPLSFDESEGSGAISPPAAGMANALNALPTKPAVLYSTSEQPNAKPFAPTTLGRGKSTSSSHFPAQLGKSNSATTRVPGGPREVITISFPTTGALSSILKDLNTAKETRADGMVISINGPIGENQVEVSGPMGSNIRGFVKKTCPLLGEKQIKAAFKSGDLITGIDSLGPTIISFELLNQIKRI</sequence>
<organism evidence="2 3">
    <name type="scientific">Botrytis galanthina</name>
    <dbReference type="NCBI Taxonomy" id="278940"/>
    <lineage>
        <taxon>Eukaryota</taxon>
        <taxon>Fungi</taxon>
        <taxon>Dikarya</taxon>
        <taxon>Ascomycota</taxon>
        <taxon>Pezizomycotina</taxon>
        <taxon>Leotiomycetes</taxon>
        <taxon>Helotiales</taxon>
        <taxon>Sclerotiniaceae</taxon>
        <taxon>Botrytis</taxon>
    </lineage>
</organism>
<protein>
    <submittedName>
        <fullName evidence="2">Uncharacterized protein</fullName>
    </submittedName>
</protein>
<comment type="caution">
    <text evidence="2">The sequence shown here is derived from an EMBL/GenBank/DDBJ whole genome shotgun (WGS) entry which is preliminary data.</text>
</comment>
<feature type="compositionally biased region" description="Polar residues" evidence="1">
    <location>
        <begin position="210"/>
        <end position="229"/>
    </location>
</feature>
<gene>
    <name evidence="2" type="ORF">BGAL_0213g00150</name>
</gene>
<accession>A0A4S8R4J2</accession>
<feature type="region of interest" description="Disordered" evidence="1">
    <location>
        <begin position="77"/>
        <end position="102"/>
    </location>
</feature>
<name>A0A4S8R4J2_9HELO</name>
<dbReference type="Proteomes" id="UP000308671">
    <property type="component" value="Unassembled WGS sequence"/>
</dbReference>
<dbReference type="OrthoDB" id="3551189at2759"/>
<proteinExistence type="predicted"/>
<evidence type="ECO:0000256" key="1">
    <source>
        <dbReference type="SAM" id="MobiDB-lite"/>
    </source>
</evidence>
<reference evidence="2 3" key="1">
    <citation type="submission" date="2017-12" db="EMBL/GenBank/DDBJ databases">
        <title>Comparative genomics of Botrytis spp.</title>
        <authorList>
            <person name="Valero-Jimenez C.A."/>
            <person name="Tapia P."/>
            <person name="Veloso J."/>
            <person name="Silva-Moreno E."/>
            <person name="Staats M."/>
            <person name="Valdes J.H."/>
            <person name="Van Kan J.A.L."/>
        </authorList>
    </citation>
    <scope>NUCLEOTIDE SEQUENCE [LARGE SCALE GENOMIC DNA]</scope>
    <source>
        <strain evidence="2 3">MUCL435</strain>
    </source>
</reference>
<evidence type="ECO:0000313" key="2">
    <source>
        <dbReference type="EMBL" id="THV49069.1"/>
    </source>
</evidence>
<feature type="region of interest" description="Disordered" evidence="1">
    <location>
        <begin position="194"/>
        <end position="236"/>
    </location>
</feature>
<dbReference type="AlphaFoldDB" id="A0A4S8R4J2"/>
<evidence type="ECO:0000313" key="3">
    <source>
        <dbReference type="Proteomes" id="UP000308671"/>
    </source>
</evidence>
<keyword evidence="3" id="KW-1185">Reference proteome</keyword>
<feature type="compositionally biased region" description="Polar residues" evidence="1">
    <location>
        <begin position="77"/>
        <end position="87"/>
    </location>
</feature>